<evidence type="ECO:0000313" key="2">
    <source>
        <dbReference type="EMBL" id="NMH99836.1"/>
    </source>
</evidence>
<organism evidence="2 3">
    <name type="scientific">Pseudonocardia acidicola</name>
    <dbReference type="NCBI Taxonomy" id="2724939"/>
    <lineage>
        <taxon>Bacteria</taxon>
        <taxon>Bacillati</taxon>
        <taxon>Actinomycetota</taxon>
        <taxon>Actinomycetes</taxon>
        <taxon>Pseudonocardiales</taxon>
        <taxon>Pseudonocardiaceae</taxon>
        <taxon>Pseudonocardia</taxon>
    </lineage>
</organism>
<proteinExistence type="predicted"/>
<feature type="domain" description="Roadblock/LAMTOR2" evidence="1">
    <location>
        <begin position="6"/>
        <end position="96"/>
    </location>
</feature>
<dbReference type="PANTHER" id="PTHR36222:SF1">
    <property type="entry name" value="SERINE PROTEASE INHIBITOR RV3364C"/>
    <property type="match status" value="1"/>
</dbReference>
<dbReference type="EMBL" id="JAAXLA010000043">
    <property type="protein sequence ID" value="NMH99836.1"/>
    <property type="molecule type" value="Genomic_DNA"/>
</dbReference>
<keyword evidence="3" id="KW-1185">Reference proteome</keyword>
<evidence type="ECO:0000313" key="3">
    <source>
        <dbReference type="Proteomes" id="UP000820669"/>
    </source>
</evidence>
<sequence>MTGQLDWLLGEFVRETPGVEHALLVSSDGLRLAASPGVGVVLGDQLSAAASGLISLARGTAQLLGAGALTQTILEMAGGYLFITTVGPGATLAVYAERRCDIGMIGYEMTMLASRVGHVLNPAPRTAGS</sequence>
<accession>A0ABX1SE36</accession>
<dbReference type="SMART" id="SM00960">
    <property type="entry name" value="Robl_LC7"/>
    <property type="match status" value="1"/>
</dbReference>
<name>A0ABX1SE36_9PSEU</name>
<dbReference type="Gene3D" id="3.30.450.30">
    <property type="entry name" value="Dynein light chain 2a, cytoplasmic"/>
    <property type="match status" value="1"/>
</dbReference>
<comment type="caution">
    <text evidence="2">The sequence shown here is derived from an EMBL/GenBank/DDBJ whole genome shotgun (WGS) entry which is preliminary data.</text>
</comment>
<evidence type="ECO:0000259" key="1">
    <source>
        <dbReference type="SMART" id="SM00960"/>
    </source>
</evidence>
<dbReference type="Pfam" id="PF03259">
    <property type="entry name" value="Robl_LC7"/>
    <property type="match status" value="1"/>
</dbReference>
<dbReference type="InterPro" id="IPR053141">
    <property type="entry name" value="Mycobact_SerProt_Inhib_Rv3364c"/>
</dbReference>
<reference evidence="2 3" key="1">
    <citation type="submission" date="2020-04" db="EMBL/GenBank/DDBJ databases">
        <authorList>
            <person name="Klaysubun C."/>
            <person name="Duangmal K."/>
            <person name="Lipun K."/>
        </authorList>
    </citation>
    <scope>NUCLEOTIDE SEQUENCE [LARGE SCALE GENOMIC DNA]</scope>
    <source>
        <strain evidence="2 3">K10HN5</strain>
    </source>
</reference>
<dbReference type="SUPFAM" id="SSF103196">
    <property type="entry name" value="Roadblock/LC7 domain"/>
    <property type="match status" value="1"/>
</dbReference>
<dbReference type="PANTHER" id="PTHR36222">
    <property type="entry name" value="SERINE PROTEASE INHIBITOR RV3364C"/>
    <property type="match status" value="1"/>
</dbReference>
<dbReference type="InterPro" id="IPR004942">
    <property type="entry name" value="Roadblock/LAMTOR2_dom"/>
</dbReference>
<gene>
    <name evidence="2" type="ORF">HF526_21310</name>
</gene>
<dbReference type="Proteomes" id="UP000820669">
    <property type="component" value="Unassembled WGS sequence"/>
</dbReference>
<protein>
    <submittedName>
        <fullName evidence="2">Roadblock/LC7 domain-containing protein</fullName>
    </submittedName>
</protein>